<keyword evidence="3" id="KW-1003">Cell membrane</keyword>
<dbReference type="GO" id="GO:0006865">
    <property type="term" value="P:amino acid transport"/>
    <property type="evidence" value="ECO:0007669"/>
    <property type="project" value="UniProtKB-KW"/>
</dbReference>
<proteinExistence type="inferred from homology"/>
<dbReference type="InterPro" id="IPR001851">
    <property type="entry name" value="ABC_transp_permease"/>
</dbReference>
<evidence type="ECO:0000256" key="1">
    <source>
        <dbReference type="ARBA" id="ARBA00004651"/>
    </source>
</evidence>
<evidence type="ECO:0000256" key="9">
    <source>
        <dbReference type="SAM" id="Phobius"/>
    </source>
</evidence>
<feature type="transmembrane region" description="Helical" evidence="9">
    <location>
        <begin position="135"/>
        <end position="158"/>
    </location>
</feature>
<evidence type="ECO:0000256" key="6">
    <source>
        <dbReference type="ARBA" id="ARBA00022989"/>
    </source>
</evidence>
<reference evidence="10" key="1">
    <citation type="journal article" date="2020" name="mSystems">
        <title>Genome- and Community-Level Interaction Insights into Carbon Utilization and Element Cycling Functions of Hydrothermarchaeota in Hydrothermal Sediment.</title>
        <authorList>
            <person name="Zhou Z."/>
            <person name="Liu Y."/>
            <person name="Xu W."/>
            <person name="Pan J."/>
            <person name="Luo Z.H."/>
            <person name="Li M."/>
        </authorList>
    </citation>
    <scope>NUCLEOTIDE SEQUENCE [LARGE SCALE GENOMIC DNA]</scope>
    <source>
        <strain evidence="10">HyVt-115</strain>
    </source>
</reference>
<gene>
    <name evidence="10" type="ORF">ENF32_04825</name>
</gene>
<evidence type="ECO:0000256" key="3">
    <source>
        <dbReference type="ARBA" id="ARBA00022475"/>
    </source>
</evidence>
<accession>A0A7C0U6J4</accession>
<evidence type="ECO:0000313" key="10">
    <source>
        <dbReference type="EMBL" id="HDD53372.1"/>
    </source>
</evidence>
<dbReference type="PANTHER" id="PTHR11795">
    <property type="entry name" value="BRANCHED-CHAIN AMINO ACID TRANSPORT SYSTEM PERMEASE PROTEIN LIVH"/>
    <property type="match status" value="1"/>
</dbReference>
<dbReference type="Proteomes" id="UP000885690">
    <property type="component" value="Unassembled WGS sequence"/>
</dbReference>
<comment type="caution">
    <text evidence="10">The sequence shown here is derived from an EMBL/GenBank/DDBJ whole genome shotgun (WGS) entry which is preliminary data.</text>
</comment>
<dbReference type="GO" id="GO:0005886">
    <property type="term" value="C:plasma membrane"/>
    <property type="evidence" value="ECO:0007669"/>
    <property type="project" value="UniProtKB-SubCell"/>
</dbReference>
<comment type="subcellular location">
    <subcellularLocation>
        <location evidence="1">Cell membrane</location>
        <topology evidence="1">Multi-pass membrane protein</topology>
    </subcellularLocation>
</comment>
<evidence type="ECO:0000256" key="4">
    <source>
        <dbReference type="ARBA" id="ARBA00022692"/>
    </source>
</evidence>
<feature type="transmembrane region" description="Helical" evidence="9">
    <location>
        <begin position="60"/>
        <end position="82"/>
    </location>
</feature>
<comment type="similarity">
    <text evidence="8">Belongs to the binding-protein-dependent transport system permease family. LivHM subfamily.</text>
</comment>
<dbReference type="Pfam" id="PF02653">
    <property type="entry name" value="BPD_transp_2"/>
    <property type="match status" value="1"/>
</dbReference>
<dbReference type="CDD" id="cd06582">
    <property type="entry name" value="TM_PBP1_LivH_like"/>
    <property type="match status" value="1"/>
</dbReference>
<feature type="transmembrane region" description="Helical" evidence="9">
    <location>
        <begin position="224"/>
        <end position="249"/>
    </location>
</feature>
<keyword evidence="7 9" id="KW-0472">Membrane</keyword>
<keyword evidence="6 9" id="KW-1133">Transmembrane helix</keyword>
<feature type="transmembrane region" description="Helical" evidence="9">
    <location>
        <begin position="179"/>
        <end position="212"/>
    </location>
</feature>
<keyword evidence="5" id="KW-0029">Amino-acid transport</keyword>
<sequence>MFSAWLGAILSGILLGLLYGLAAIGLNLIWGVMNVINLSHGAFIALGMFASYFMAKYLHLSPFLGVFLVLAAGVVLGMITYFISLHRIISAPELSTLLATYSVSLIIIGLGTFIFTTNPRAIDITMGSVSVGGTVLPMTRILTGVFSIVFTLWLYYFLYKTWSGKAIRAVSMNRDAAELMGINTTMTLALAFGIGVALAMTAGALTATIFPFTVLSGGGYELKSFVICVLGGLGSPLGALVGGLILGLIENLVTLKIPTSYVPFLEFAILVFILIVKPTGLLARR</sequence>
<dbReference type="InterPro" id="IPR052157">
    <property type="entry name" value="BCAA_transport_permease"/>
</dbReference>
<dbReference type="GO" id="GO:0022857">
    <property type="term" value="F:transmembrane transporter activity"/>
    <property type="evidence" value="ECO:0007669"/>
    <property type="project" value="InterPro"/>
</dbReference>
<dbReference type="PANTHER" id="PTHR11795:SF445">
    <property type="entry name" value="AMINO ACID ABC TRANSPORTER PERMEASE PROTEIN"/>
    <property type="match status" value="1"/>
</dbReference>
<keyword evidence="4 9" id="KW-0812">Transmembrane</keyword>
<evidence type="ECO:0000256" key="5">
    <source>
        <dbReference type="ARBA" id="ARBA00022970"/>
    </source>
</evidence>
<feature type="transmembrane region" description="Helical" evidence="9">
    <location>
        <begin position="6"/>
        <end position="28"/>
    </location>
</feature>
<feature type="transmembrane region" description="Helical" evidence="9">
    <location>
        <begin position="261"/>
        <end position="283"/>
    </location>
</feature>
<protein>
    <submittedName>
        <fullName evidence="10">Branched-chain amino acid ABC transporter permease</fullName>
    </submittedName>
</protein>
<evidence type="ECO:0000256" key="7">
    <source>
        <dbReference type="ARBA" id="ARBA00023136"/>
    </source>
</evidence>
<evidence type="ECO:0000256" key="8">
    <source>
        <dbReference type="ARBA" id="ARBA00037998"/>
    </source>
</evidence>
<feature type="transmembrane region" description="Helical" evidence="9">
    <location>
        <begin position="94"/>
        <end position="115"/>
    </location>
</feature>
<organism evidence="10">
    <name type="scientific">Thermosulfidibacter takaii</name>
    <dbReference type="NCBI Taxonomy" id="412593"/>
    <lineage>
        <taxon>Bacteria</taxon>
        <taxon>Pseudomonadati</taxon>
        <taxon>Thermosulfidibacterota</taxon>
        <taxon>Thermosulfidibacteria</taxon>
        <taxon>Thermosulfidibacterales</taxon>
        <taxon>Thermosulfidibacteraceae</taxon>
    </lineage>
</organism>
<dbReference type="AlphaFoldDB" id="A0A7C0U6J4"/>
<evidence type="ECO:0000256" key="2">
    <source>
        <dbReference type="ARBA" id="ARBA00022448"/>
    </source>
</evidence>
<name>A0A7C0U6J4_9BACT</name>
<keyword evidence="2" id="KW-0813">Transport</keyword>
<dbReference type="EMBL" id="DQWS01000180">
    <property type="protein sequence ID" value="HDD53372.1"/>
    <property type="molecule type" value="Genomic_DNA"/>
</dbReference>
<feature type="transmembrane region" description="Helical" evidence="9">
    <location>
        <begin position="35"/>
        <end position="54"/>
    </location>
</feature>